<dbReference type="AlphaFoldDB" id="A0A1F5TS16"/>
<reference evidence="1 2" key="1">
    <citation type="journal article" date="2016" name="Nat. Commun.">
        <title>Thousands of microbial genomes shed light on interconnected biogeochemical processes in an aquifer system.</title>
        <authorList>
            <person name="Anantharaman K."/>
            <person name="Brown C.T."/>
            <person name="Hug L.A."/>
            <person name="Sharon I."/>
            <person name="Castelle C.J."/>
            <person name="Probst A.J."/>
            <person name="Thomas B.C."/>
            <person name="Singh A."/>
            <person name="Wilkins M.J."/>
            <person name="Karaoz U."/>
            <person name="Brodie E.L."/>
            <person name="Williams K.H."/>
            <person name="Hubbard S.S."/>
            <person name="Banfield J.F."/>
        </authorList>
    </citation>
    <scope>NUCLEOTIDE SEQUENCE [LARGE SCALE GENOMIC DNA]</scope>
</reference>
<dbReference type="PROSITE" id="PS51257">
    <property type="entry name" value="PROKAR_LIPOPROTEIN"/>
    <property type="match status" value="1"/>
</dbReference>
<organism evidence="1 2">
    <name type="scientific">Candidatus Falkowbacteria bacterium RIFOXYD2_FULL_34_120</name>
    <dbReference type="NCBI Taxonomy" id="1798007"/>
    <lineage>
        <taxon>Bacteria</taxon>
        <taxon>Candidatus Falkowiibacteriota</taxon>
    </lineage>
</organism>
<evidence type="ECO:0000313" key="1">
    <source>
        <dbReference type="EMBL" id="OGF41693.1"/>
    </source>
</evidence>
<dbReference type="EMBL" id="MFGO01000006">
    <property type="protein sequence ID" value="OGF41693.1"/>
    <property type="molecule type" value="Genomic_DNA"/>
</dbReference>
<protein>
    <recommendedName>
        <fullName evidence="3">Lipoprotein</fullName>
    </recommendedName>
</protein>
<gene>
    <name evidence="1" type="ORF">A2531_06015</name>
</gene>
<dbReference type="Proteomes" id="UP000177579">
    <property type="component" value="Unassembled WGS sequence"/>
</dbReference>
<evidence type="ECO:0000313" key="2">
    <source>
        <dbReference type="Proteomes" id="UP000177579"/>
    </source>
</evidence>
<comment type="caution">
    <text evidence="1">The sequence shown here is derived from an EMBL/GenBank/DDBJ whole genome shotgun (WGS) entry which is preliminary data.</text>
</comment>
<name>A0A1F5TS16_9BACT</name>
<sequence length="128" mass="15147">MKKIINIFSVFFLLFIVSCNVDRSWEKFDSVDNIFDLKFKRDNCIIVYSSQTGDLKIVLSEIIAINSSLSIIEEIKIINNELQVKHYITTDVYFKEYKYNGMIFKERYINNLDGLPPNLINIIKFYLK</sequence>
<evidence type="ECO:0008006" key="3">
    <source>
        <dbReference type="Google" id="ProtNLM"/>
    </source>
</evidence>
<accession>A0A1F5TS16</accession>
<proteinExistence type="predicted"/>